<dbReference type="Proteomes" id="UP000029538">
    <property type="component" value="Unassembled WGS sequence"/>
</dbReference>
<comment type="caution">
    <text evidence="2">The sequence shown here is derived from an EMBL/GenBank/DDBJ whole genome shotgun (WGS) entry which is preliminary data.</text>
</comment>
<evidence type="ECO:0000256" key="1">
    <source>
        <dbReference type="SAM" id="SignalP"/>
    </source>
</evidence>
<sequence>MKQIAKYFMALTLLAMPFAFQSCSEREDISNYYYYDDLVTEAVNNYWYVYPGGTDYDTAYNWFVHYYPNATAAEFDAFMNQINFGYNNQKGDPIMEEVQVLSGEWAGDMTIEFDGKTGQREAQTFHANMKFWQYASSKNSLGGNGQEVDTAADGSTQTLDFTWYVDKNGDIYIKYKSGTIFRMNASSPDKGFHLGYEKEKGYDTFFGYGISTNTTDVFYIDLSRQSTSGAKGKMIKARKLENINAGKVFGQAAVNESASHKAKAVSGLRAR</sequence>
<evidence type="ECO:0000313" key="3">
    <source>
        <dbReference type="Proteomes" id="UP000029538"/>
    </source>
</evidence>
<proteinExistence type="predicted"/>
<evidence type="ECO:0000313" key="2">
    <source>
        <dbReference type="EMBL" id="KGF50634.1"/>
    </source>
</evidence>
<evidence type="ECO:0008006" key="4">
    <source>
        <dbReference type="Google" id="ProtNLM"/>
    </source>
</evidence>
<dbReference type="EMBL" id="JRNR01000002">
    <property type="protein sequence ID" value="KGF50634.1"/>
    <property type="molecule type" value="Genomic_DNA"/>
</dbReference>
<dbReference type="PROSITE" id="PS51257">
    <property type="entry name" value="PROKAR_LIPOPROTEIN"/>
    <property type="match status" value="1"/>
</dbReference>
<reference evidence="2 3" key="1">
    <citation type="submission" date="2014-07" db="EMBL/GenBank/DDBJ databases">
        <authorList>
            <person name="McCorrison J."/>
            <person name="Sanka R."/>
            <person name="Torralba M."/>
            <person name="Gillis M."/>
            <person name="Haft D.H."/>
            <person name="Methe B."/>
            <person name="Sutton G."/>
            <person name="Nelson K.E."/>
        </authorList>
    </citation>
    <scope>NUCLEOTIDE SEQUENCE [LARGE SCALE GENOMIC DNA]</scope>
    <source>
        <strain evidence="2 3">DNF00882</strain>
    </source>
</reference>
<gene>
    <name evidence="2" type="ORF">HMPREF0654_00710</name>
</gene>
<feature type="signal peptide" evidence="1">
    <location>
        <begin position="1"/>
        <end position="21"/>
    </location>
</feature>
<dbReference type="AlphaFoldDB" id="A0A096CZB4"/>
<dbReference type="RefSeq" id="WP_036881959.1">
    <property type="nucleotide sequence ID" value="NZ_JRNR01000002.1"/>
</dbReference>
<accession>A0A096CZB4</accession>
<protein>
    <recommendedName>
        <fullName evidence="4">Lipoprotein</fullName>
    </recommendedName>
</protein>
<feature type="chain" id="PRO_5001926304" description="Lipoprotein" evidence="1">
    <location>
        <begin position="22"/>
        <end position="271"/>
    </location>
</feature>
<organism evidence="2 3">
    <name type="scientific">Prevotella disiens DNF00882</name>
    <dbReference type="NCBI Taxonomy" id="1401075"/>
    <lineage>
        <taxon>Bacteria</taxon>
        <taxon>Pseudomonadati</taxon>
        <taxon>Bacteroidota</taxon>
        <taxon>Bacteroidia</taxon>
        <taxon>Bacteroidales</taxon>
        <taxon>Prevotellaceae</taxon>
        <taxon>Prevotella</taxon>
    </lineage>
</organism>
<keyword evidence="1" id="KW-0732">Signal</keyword>
<name>A0A096CZB4_9BACT</name>